<dbReference type="GO" id="GO:0003700">
    <property type="term" value="F:DNA-binding transcription factor activity"/>
    <property type="evidence" value="ECO:0007669"/>
    <property type="project" value="InterPro"/>
</dbReference>
<protein>
    <submittedName>
        <fullName evidence="5">DNA-binding transcriptional regulator, FadR family</fullName>
    </submittedName>
</protein>
<evidence type="ECO:0000313" key="6">
    <source>
        <dbReference type="Proteomes" id="UP000236723"/>
    </source>
</evidence>
<reference evidence="6" key="1">
    <citation type="submission" date="2016-10" db="EMBL/GenBank/DDBJ databases">
        <authorList>
            <person name="Varghese N."/>
            <person name="Submissions S."/>
        </authorList>
    </citation>
    <scope>NUCLEOTIDE SEQUENCE [LARGE SCALE GENOMIC DNA]</scope>
    <source>
        <strain evidence="6">DSM 43163</strain>
    </source>
</reference>
<dbReference type="PROSITE" id="PS50949">
    <property type="entry name" value="HTH_GNTR"/>
    <property type="match status" value="1"/>
</dbReference>
<dbReference type="CDD" id="cd07377">
    <property type="entry name" value="WHTH_GntR"/>
    <property type="match status" value="1"/>
</dbReference>
<dbReference type="PANTHER" id="PTHR43537">
    <property type="entry name" value="TRANSCRIPTIONAL REGULATOR, GNTR FAMILY"/>
    <property type="match status" value="1"/>
</dbReference>
<evidence type="ECO:0000256" key="2">
    <source>
        <dbReference type="ARBA" id="ARBA00023125"/>
    </source>
</evidence>
<dbReference type="EMBL" id="FNVO01000022">
    <property type="protein sequence ID" value="SEG88516.1"/>
    <property type="molecule type" value="Genomic_DNA"/>
</dbReference>
<dbReference type="SMART" id="SM00345">
    <property type="entry name" value="HTH_GNTR"/>
    <property type="match status" value="1"/>
</dbReference>
<sequence length="264" mass="28971">MTSDLSEPSPAHQVTRKPKVSELVAAELRRQIAYGRWRAGETLPSEAVLMERFGVSRPTLREAFRILEAESLLNVRRGSNGGPQVCTPDIAVGARYVGVLLQVSGTTIADVLEARLTLEPPAAALLAARRTDQDLRDLGDCVDDFERVLEEGGDGLDAGVWVSLTQRFHDLVLERSGNQTLAVQVGVLWEVVTRHVSVAVHGFASPLRPAEIRQLAGSCRRLISLVEARDAAGAERHWREHMQTEARLLLRDDLAAVTVLEMFG</sequence>
<dbReference type="AlphaFoldDB" id="A0A1H6DUY1"/>
<dbReference type="GO" id="GO:0003677">
    <property type="term" value="F:DNA binding"/>
    <property type="evidence" value="ECO:0007669"/>
    <property type="project" value="UniProtKB-KW"/>
</dbReference>
<keyword evidence="1" id="KW-0805">Transcription regulation</keyword>
<dbReference type="SUPFAM" id="SSF48008">
    <property type="entry name" value="GntR ligand-binding domain-like"/>
    <property type="match status" value="1"/>
</dbReference>
<gene>
    <name evidence="5" type="ORF">SAMN04489712_12220</name>
</gene>
<evidence type="ECO:0000256" key="1">
    <source>
        <dbReference type="ARBA" id="ARBA00023015"/>
    </source>
</evidence>
<dbReference type="InterPro" id="IPR008920">
    <property type="entry name" value="TF_FadR/GntR_C"/>
</dbReference>
<dbReference type="Pfam" id="PF07729">
    <property type="entry name" value="FCD"/>
    <property type="match status" value="1"/>
</dbReference>
<dbReference type="Pfam" id="PF00392">
    <property type="entry name" value="GntR"/>
    <property type="match status" value="1"/>
</dbReference>
<name>A0A1H6DUY1_9ACTN</name>
<dbReference type="PRINTS" id="PR00035">
    <property type="entry name" value="HTHGNTR"/>
</dbReference>
<dbReference type="Proteomes" id="UP000236723">
    <property type="component" value="Unassembled WGS sequence"/>
</dbReference>
<organism evidence="5 6">
    <name type="scientific">Thermomonospora echinospora</name>
    <dbReference type="NCBI Taxonomy" id="1992"/>
    <lineage>
        <taxon>Bacteria</taxon>
        <taxon>Bacillati</taxon>
        <taxon>Actinomycetota</taxon>
        <taxon>Actinomycetes</taxon>
        <taxon>Streptosporangiales</taxon>
        <taxon>Thermomonosporaceae</taxon>
        <taxon>Thermomonospora</taxon>
    </lineage>
</organism>
<proteinExistence type="predicted"/>
<evidence type="ECO:0000259" key="4">
    <source>
        <dbReference type="PROSITE" id="PS50949"/>
    </source>
</evidence>
<keyword evidence="2 5" id="KW-0238">DNA-binding</keyword>
<dbReference type="InterPro" id="IPR011711">
    <property type="entry name" value="GntR_C"/>
</dbReference>
<dbReference type="InterPro" id="IPR000524">
    <property type="entry name" value="Tscrpt_reg_HTH_GntR"/>
</dbReference>
<dbReference type="InterPro" id="IPR036388">
    <property type="entry name" value="WH-like_DNA-bd_sf"/>
</dbReference>
<dbReference type="Gene3D" id="1.10.10.10">
    <property type="entry name" value="Winged helix-like DNA-binding domain superfamily/Winged helix DNA-binding domain"/>
    <property type="match status" value="1"/>
</dbReference>
<dbReference type="SMART" id="SM00895">
    <property type="entry name" value="FCD"/>
    <property type="match status" value="1"/>
</dbReference>
<dbReference type="InterPro" id="IPR036390">
    <property type="entry name" value="WH_DNA-bd_sf"/>
</dbReference>
<dbReference type="PANTHER" id="PTHR43537:SF51">
    <property type="entry name" value="HTH-TYPE TRANSCRIPTIONAL REGULATOR LGOR-RELATED"/>
    <property type="match status" value="1"/>
</dbReference>
<keyword evidence="3" id="KW-0804">Transcription</keyword>
<accession>A0A1H6DUY1</accession>
<keyword evidence="6" id="KW-1185">Reference proteome</keyword>
<dbReference type="Gene3D" id="1.20.120.530">
    <property type="entry name" value="GntR ligand-binding domain-like"/>
    <property type="match status" value="1"/>
</dbReference>
<feature type="domain" description="HTH gntR-type" evidence="4">
    <location>
        <begin position="18"/>
        <end position="88"/>
    </location>
</feature>
<evidence type="ECO:0000256" key="3">
    <source>
        <dbReference type="ARBA" id="ARBA00023163"/>
    </source>
</evidence>
<dbReference type="SUPFAM" id="SSF46785">
    <property type="entry name" value="Winged helix' DNA-binding domain"/>
    <property type="match status" value="1"/>
</dbReference>
<dbReference type="OrthoDB" id="7989071at2"/>
<dbReference type="RefSeq" id="WP_103943457.1">
    <property type="nucleotide sequence ID" value="NZ_FNVO01000022.1"/>
</dbReference>
<evidence type="ECO:0000313" key="5">
    <source>
        <dbReference type="EMBL" id="SEG88516.1"/>
    </source>
</evidence>